<reference evidence="1 2" key="1">
    <citation type="submission" date="2023-11" db="EMBL/GenBank/DDBJ databases">
        <title>Unpublished Manusciprt.</title>
        <authorList>
            <person name="Saticioglu I.B."/>
            <person name="Ay H."/>
            <person name="Ajmi N."/>
            <person name="Altun S."/>
            <person name="Duman M."/>
        </authorList>
    </citation>
    <scope>NUCLEOTIDE SEQUENCE [LARGE SCALE GENOMIC DNA]</scope>
    <source>
        <strain evidence="1 2">Fl-318</strain>
    </source>
</reference>
<dbReference type="EMBL" id="JAWXVI010000002">
    <property type="protein sequence ID" value="MDX6188493.1"/>
    <property type="molecule type" value="Genomic_DNA"/>
</dbReference>
<name>A0ABU4R901_9FLAO</name>
<accession>A0ABU4R901</accession>
<dbReference type="Proteomes" id="UP001273350">
    <property type="component" value="Unassembled WGS sequence"/>
</dbReference>
<evidence type="ECO:0000313" key="1">
    <source>
        <dbReference type="EMBL" id="MDX6188493.1"/>
    </source>
</evidence>
<dbReference type="PROSITE" id="PS51257">
    <property type="entry name" value="PROKAR_LIPOPROTEIN"/>
    <property type="match status" value="1"/>
</dbReference>
<sequence length="184" mass="21694">MVKFCLILGFFFVSCETIKYKKLDDGISKIPVDKFFFHKNYRNKYEIALLKMIDINSVYIESFYLDPKDKFFNSQKGFNSFINGLKFYGNGCVSNFVINKDSLFNLPKLDPLKRGSRGISFIKQKDTVIEIIVPIDETYNLGKKQYYLKVHADTLFLEDKQTSLRYIYLKHKLHGENTKFKADW</sequence>
<evidence type="ECO:0000313" key="2">
    <source>
        <dbReference type="Proteomes" id="UP001273350"/>
    </source>
</evidence>
<keyword evidence="2" id="KW-1185">Reference proteome</keyword>
<protein>
    <recommendedName>
        <fullName evidence="3">Lipoprotein</fullName>
    </recommendedName>
</protein>
<comment type="caution">
    <text evidence="1">The sequence shown here is derived from an EMBL/GenBank/DDBJ whole genome shotgun (WGS) entry which is preliminary data.</text>
</comment>
<proteinExistence type="predicted"/>
<dbReference type="RefSeq" id="WP_230005025.1">
    <property type="nucleotide sequence ID" value="NZ_CP087134.1"/>
</dbReference>
<evidence type="ECO:0008006" key="3">
    <source>
        <dbReference type="Google" id="ProtNLM"/>
    </source>
</evidence>
<gene>
    <name evidence="1" type="ORF">SGQ83_03950</name>
</gene>
<organism evidence="1 2">
    <name type="scientific">Flavobacterium cupriresistens</name>
    <dbReference type="NCBI Taxonomy" id="2893885"/>
    <lineage>
        <taxon>Bacteria</taxon>
        <taxon>Pseudomonadati</taxon>
        <taxon>Bacteroidota</taxon>
        <taxon>Flavobacteriia</taxon>
        <taxon>Flavobacteriales</taxon>
        <taxon>Flavobacteriaceae</taxon>
        <taxon>Flavobacterium</taxon>
    </lineage>
</organism>